<keyword evidence="2" id="KW-1185">Reference proteome</keyword>
<sequence>MISNLSNKQNFYAVPAKLQLRKSSHVAVLLSNIASHIVDYVYHYQLSLLVK</sequence>
<dbReference type="AlphaFoldDB" id="A0A1H1W418"/>
<accession>A0A1H1W418</accession>
<gene>
    <name evidence="1" type="ORF">SAMN05216490_2094</name>
</gene>
<evidence type="ECO:0000313" key="2">
    <source>
        <dbReference type="Proteomes" id="UP000199679"/>
    </source>
</evidence>
<reference evidence="1 2" key="1">
    <citation type="submission" date="2016-10" db="EMBL/GenBank/DDBJ databases">
        <authorList>
            <person name="de Groot N.N."/>
        </authorList>
    </citation>
    <scope>NUCLEOTIDE SEQUENCE [LARGE SCALE GENOMIC DNA]</scope>
    <source>
        <strain evidence="1 2">MP1X4</strain>
    </source>
</reference>
<dbReference type="EMBL" id="LT629740">
    <property type="protein sequence ID" value="SDS92038.1"/>
    <property type="molecule type" value="Genomic_DNA"/>
</dbReference>
<dbReference type="Proteomes" id="UP000199679">
    <property type="component" value="Chromosome I"/>
</dbReference>
<evidence type="ECO:0000313" key="1">
    <source>
        <dbReference type="EMBL" id="SDS92038.1"/>
    </source>
</evidence>
<organism evidence="1 2">
    <name type="scientific">Mucilaginibacter mallensis</name>
    <dbReference type="NCBI Taxonomy" id="652787"/>
    <lineage>
        <taxon>Bacteria</taxon>
        <taxon>Pseudomonadati</taxon>
        <taxon>Bacteroidota</taxon>
        <taxon>Sphingobacteriia</taxon>
        <taxon>Sphingobacteriales</taxon>
        <taxon>Sphingobacteriaceae</taxon>
        <taxon>Mucilaginibacter</taxon>
    </lineage>
</organism>
<name>A0A1H1W418_MUCMA</name>
<dbReference type="STRING" id="652787.SAMN05216490_2094"/>
<proteinExistence type="predicted"/>
<protein>
    <submittedName>
        <fullName evidence="1">Uncharacterized protein</fullName>
    </submittedName>
</protein>